<name>A0A1Y2EHH9_9PEZI</name>
<keyword evidence="3" id="KW-1185">Reference proteome</keyword>
<dbReference type="PANTHER" id="PTHR35041:SF6">
    <property type="entry name" value="FORMYLMETHIONINE DEFORMYLASE-LIKE PROTEIN-RELATED"/>
    <property type="match status" value="1"/>
</dbReference>
<keyword evidence="1" id="KW-0472">Membrane</keyword>
<evidence type="ECO:0000313" key="3">
    <source>
        <dbReference type="Proteomes" id="UP000193689"/>
    </source>
</evidence>
<organism evidence="2 3">
    <name type="scientific">Pseudomassariella vexata</name>
    <dbReference type="NCBI Taxonomy" id="1141098"/>
    <lineage>
        <taxon>Eukaryota</taxon>
        <taxon>Fungi</taxon>
        <taxon>Dikarya</taxon>
        <taxon>Ascomycota</taxon>
        <taxon>Pezizomycotina</taxon>
        <taxon>Sordariomycetes</taxon>
        <taxon>Xylariomycetidae</taxon>
        <taxon>Amphisphaeriales</taxon>
        <taxon>Pseudomassariaceae</taxon>
        <taxon>Pseudomassariella</taxon>
    </lineage>
</organism>
<keyword evidence="1" id="KW-1133">Transmembrane helix</keyword>
<comment type="caution">
    <text evidence="2">The sequence shown here is derived from an EMBL/GenBank/DDBJ whole genome shotgun (WGS) entry which is preliminary data.</text>
</comment>
<dbReference type="PANTHER" id="PTHR35041">
    <property type="entry name" value="MEDIATOR OF RNA POLYMERASE II TRANSCRIPTION SUBUNIT 1"/>
    <property type="match status" value="1"/>
</dbReference>
<sequence length="296" mass="32332">MDVGEGTAEPEKPIIPCWAGRPSNWNSSLFNFTETNPLETLGIDSVMVQCCIFNATYLSAFEYTDGAQNINVKTHIHDKTRALSVIDQVYGPSTFGAPQNGCSVLNLEGTNCFFDETVVQSLAYQSGMDAFNQRVIGSISENVETGTFDGTQKRFVNTRIMSSMLLYTRELSYLQDGNPDTDNSLFPKLQSVLAGTNGSIAKGMFKNLTVSLMSSAVLQPNASSPLAAPLTNVTFETYHNIYDYASDKLWLSYSLAIFLATVAVVVGLGAMVRNRAVFSDGFSTILRTTRWAHISA</sequence>
<dbReference type="OrthoDB" id="5322539at2759"/>
<dbReference type="STRING" id="1141098.A0A1Y2EHH9"/>
<evidence type="ECO:0000313" key="2">
    <source>
        <dbReference type="EMBL" id="ORY70897.1"/>
    </source>
</evidence>
<feature type="transmembrane region" description="Helical" evidence="1">
    <location>
        <begin position="250"/>
        <end position="272"/>
    </location>
</feature>
<keyword evidence="1" id="KW-0812">Transmembrane</keyword>
<evidence type="ECO:0000256" key="1">
    <source>
        <dbReference type="SAM" id="Phobius"/>
    </source>
</evidence>
<reference evidence="2 3" key="1">
    <citation type="submission" date="2016-07" db="EMBL/GenBank/DDBJ databases">
        <title>Pervasive Adenine N6-methylation of Active Genes in Fungi.</title>
        <authorList>
            <consortium name="DOE Joint Genome Institute"/>
            <person name="Mondo S.J."/>
            <person name="Dannebaum R.O."/>
            <person name="Kuo R.C."/>
            <person name="Labutti K."/>
            <person name="Haridas S."/>
            <person name="Kuo A."/>
            <person name="Salamov A."/>
            <person name="Ahrendt S.R."/>
            <person name="Lipzen A."/>
            <person name="Sullivan W."/>
            <person name="Andreopoulos W.B."/>
            <person name="Clum A."/>
            <person name="Lindquist E."/>
            <person name="Daum C."/>
            <person name="Ramamoorthy G.K."/>
            <person name="Gryganskyi A."/>
            <person name="Culley D."/>
            <person name="Magnuson J.K."/>
            <person name="James T.Y."/>
            <person name="O'Malley M.A."/>
            <person name="Stajich J.E."/>
            <person name="Spatafora J.W."/>
            <person name="Visel A."/>
            <person name="Grigoriev I.V."/>
        </authorList>
    </citation>
    <scope>NUCLEOTIDE SEQUENCE [LARGE SCALE GENOMIC DNA]</scope>
    <source>
        <strain evidence="2 3">CBS 129021</strain>
    </source>
</reference>
<dbReference type="Proteomes" id="UP000193689">
    <property type="component" value="Unassembled WGS sequence"/>
</dbReference>
<dbReference type="InParanoid" id="A0A1Y2EHH9"/>
<dbReference type="GeneID" id="63779036"/>
<dbReference type="RefSeq" id="XP_040720489.1">
    <property type="nucleotide sequence ID" value="XM_040862824.1"/>
</dbReference>
<dbReference type="AlphaFoldDB" id="A0A1Y2EHH9"/>
<dbReference type="EMBL" id="MCFJ01000001">
    <property type="protein sequence ID" value="ORY70897.1"/>
    <property type="molecule type" value="Genomic_DNA"/>
</dbReference>
<gene>
    <name evidence="2" type="ORF">BCR38DRAFT_469989</name>
</gene>
<accession>A0A1Y2EHH9</accession>
<protein>
    <submittedName>
        <fullName evidence="2">Uncharacterized protein</fullName>
    </submittedName>
</protein>
<proteinExistence type="predicted"/>